<dbReference type="SMART" id="SM00174">
    <property type="entry name" value="RHO"/>
    <property type="match status" value="1"/>
</dbReference>
<dbReference type="Proteomes" id="UP000054359">
    <property type="component" value="Unassembled WGS sequence"/>
</dbReference>
<keyword evidence="2" id="KW-0547">Nucleotide-binding</keyword>
<dbReference type="NCBIfam" id="TIGR00231">
    <property type="entry name" value="small_GTP"/>
    <property type="match status" value="1"/>
</dbReference>
<name>A0A087UII2_STEMI</name>
<organism evidence="3 4">
    <name type="scientific">Stegodyphus mimosarum</name>
    <name type="common">African social velvet spider</name>
    <dbReference type="NCBI Taxonomy" id="407821"/>
    <lineage>
        <taxon>Eukaryota</taxon>
        <taxon>Metazoa</taxon>
        <taxon>Ecdysozoa</taxon>
        <taxon>Arthropoda</taxon>
        <taxon>Chelicerata</taxon>
        <taxon>Arachnida</taxon>
        <taxon>Araneae</taxon>
        <taxon>Araneomorphae</taxon>
        <taxon>Entelegynae</taxon>
        <taxon>Eresoidea</taxon>
        <taxon>Eresidae</taxon>
        <taxon>Stegodyphus</taxon>
    </lineage>
</organism>
<dbReference type="PROSITE" id="PS51421">
    <property type="entry name" value="RAS"/>
    <property type="match status" value="1"/>
</dbReference>
<dbReference type="PROSITE" id="PS51419">
    <property type="entry name" value="RAB"/>
    <property type="match status" value="1"/>
</dbReference>
<dbReference type="PANTHER" id="PTHR47978">
    <property type="match status" value="1"/>
</dbReference>
<dbReference type="GO" id="GO:0003924">
    <property type="term" value="F:GTPase activity"/>
    <property type="evidence" value="ECO:0007669"/>
    <property type="project" value="InterPro"/>
</dbReference>
<comment type="similarity">
    <text evidence="1">Belongs to the small GTPase superfamily. Rab family.</text>
</comment>
<evidence type="ECO:0000313" key="3">
    <source>
        <dbReference type="EMBL" id="KFM77171.1"/>
    </source>
</evidence>
<reference evidence="3 4" key="1">
    <citation type="submission" date="2013-11" db="EMBL/GenBank/DDBJ databases">
        <title>Genome sequencing of Stegodyphus mimosarum.</title>
        <authorList>
            <person name="Bechsgaard J."/>
        </authorList>
    </citation>
    <scope>NUCLEOTIDE SEQUENCE [LARGE SCALE GENOMIC DNA]</scope>
</reference>
<keyword evidence="4" id="KW-1185">Reference proteome</keyword>
<protein>
    <submittedName>
        <fullName evidence="3">Uncharacterized protein</fullName>
    </submittedName>
</protein>
<dbReference type="SMART" id="SM00175">
    <property type="entry name" value="RAB"/>
    <property type="match status" value="1"/>
</dbReference>
<feature type="non-terminal residue" evidence="3">
    <location>
        <position position="211"/>
    </location>
</feature>
<accession>A0A087UII2</accession>
<evidence type="ECO:0000313" key="4">
    <source>
        <dbReference type="Proteomes" id="UP000054359"/>
    </source>
</evidence>
<dbReference type="FunFam" id="3.40.50.300:FF:000808">
    <property type="entry name" value="Small GTP-binding protein, putative"/>
    <property type="match status" value="1"/>
</dbReference>
<dbReference type="InterPro" id="IPR001806">
    <property type="entry name" value="Small_GTPase"/>
</dbReference>
<dbReference type="InterPro" id="IPR027417">
    <property type="entry name" value="P-loop_NTPase"/>
</dbReference>
<gene>
    <name evidence="3" type="ORF">X975_23192</name>
</gene>
<dbReference type="SUPFAM" id="SSF52540">
    <property type="entry name" value="P-loop containing nucleoside triphosphate hydrolases"/>
    <property type="match status" value="1"/>
</dbReference>
<dbReference type="STRING" id="407821.A0A087UII2"/>
<sequence length="211" mass="23884">MRVPEAKVVILGAQGVGKTSFIHRYVGQIFQQHTSPTIGASFFTCNINVDSHEIKLLIWDTAGQERFRSMAPMYYRRANAAILMYDITCYDSYESMKSWVVELRVRLEEPIIMCVVGNKCDMNAYRQVGLREANEYAISIGALYHETSALSSEGVEGVFLDIAQELIRQHSIAQKESDTDPLFQEGRIIRVTSGRHGRAEESDDEKSFLCC</sequence>
<evidence type="ECO:0000256" key="2">
    <source>
        <dbReference type="ARBA" id="ARBA00022741"/>
    </source>
</evidence>
<dbReference type="Gene3D" id="3.40.50.300">
    <property type="entry name" value="P-loop containing nucleotide triphosphate hydrolases"/>
    <property type="match status" value="1"/>
</dbReference>
<dbReference type="SMART" id="SM00176">
    <property type="entry name" value="RAN"/>
    <property type="match status" value="1"/>
</dbReference>
<dbReference type="OrthoDB" id="63533at2759"/>
<dbReference type="GO" id="GO:0005525">
    <property type="term" value="F:GTP binding"/>
    <property type="evidence" value="ECO:0007669"/>
    <property type="project" value="InterPro"/>
</dbReference>
<dbReference type="OMA" id="KWVNEVE"/>
<dbReference type="EMBL" id="KK119957">
    <property type="protein sequence ID" value="KFM77171.1"/>
    <property type="molecule type" value="Genomic_DNA"/>
</dbReference>
<dbReference type="PRINTS" id="PR00449">
    <property type="entry name" value="RASTRNSFRMNG"/>
</dbReference>
<dbReference type="InterPro" id="IPR005225">
    <property type="entry name" value="Small_GTP-bd"/>
</dbReference>
<dbReference type="SMART" id="SM00173">
    <property type="entry name" value="RAS"/>
    <property type="match status" value="1"/>
</dbReference>
<evidence type="ECO:0000256" key="1">
    <source>
        <dbReference type="ARBA" id="ARBA00006270"/>
    </source>
</evidence>
<dbReference type="AlphaFoldDB" id="A0A087UII2"/>
<dbReference type="Pfam" id="PF00071">
    <property type="entry name" value="Ras"/>
    <property type="match status" value="1"/>
</dbReference>
<proteinExistence type="inferred from homology"/>